<dbReference type="EMBL" id="JAJTJA010000009">
    <property type="protein sequence ID" value="KAH8694258.1"/>
    <property type="molecule type" value="Genomic_DNA"/>
</dbReference>
<protein>
    <submittedName>
        <fullName evidence="1">Uncharacterized protein</fullName>
    </submittedName>
</protein>
<proteinExistence type="predicted"/>
<organism evidence="1 2">
    <name type="scientific">Talaromyces proteolyticus</name>
    <dbReference type="NCBI Taxonomy" id="1131652"/>
    <lineage>
        <taxon>Eukaryota</taxon>
        <taxon>Fungi</taxon>
        <taxon>Dikarya</taxon>
        <taxon>Ascomycota</taxon>
        <taxon>Pezizomycotina</taxon>
        <taxon>Eurotiomycetes</taxon>
        <taxon>Eurotiomycetidae</taxon>
        <taxon>Eurotiales</taxon>
        <taxon>Trichocomaceae</taxon>
        <taxon>Talaromyces</taxon>
        <taxon>Talaromyces sect. Bacilispori</taxon>
    </lineage>
</organism>
<accession>A0AAD4KLT6</accession>
<dbReference type="RefSeq" id="XP_046069928.1">
    <property type="nucleotide sequence ID" value="XM_046216815.1"/>
</dbReference>
<comment type="caution">
    <text evidence="1">The sequence shown here is derived from an EMBL/GenBank/DDBJ whole genome shotgun (WGS) entry which is preliminary data.</text>
</comment>
<evidence type="ECO:0000313" key="2">
    <source>
        <dbReference type="Proteomes" id="UP001201262"/>
    </source>
</evidence>
<reference evidence="1" key="1">
    <citation type="submission" date="2021-12" db="EMBL/GenBank/DDBJ databases">
        <title>Convergent genome expansion in fungi linked to evolution of root-endophyte symbiosis.</title>
        <authorList>
            <consortium name="DOE Joint Genome Institute"/>
            <person name="Ke Y.-H."/>
            <person name="Bonito G."/>
            <person name="Liao H.-L."/>
            <person name="Looney B."/>
            <person name="Rojas-Flechas A."/>
            <person name="Nash J."/>
            <person name="Hameed K."/>
            <person name="Schadt C."/>
            <person name="Martin F."/>
            <person name="Crous P.W."/>
            <person name="Miettinen O."/>
            <person name="Magnuson J.K."/>
            <person name="Labbe J."/>
            <person name="Jacobson D."/>
            <person name="Doktycz M.J."/>
            <person name="Veneault-Fourrey C."/>
            <person name="Kuo A."/>
            <person name="Mondo S."/>
            <person name="Calhoun S."/>
            <person name="Riley R."/>
            <person name="Ohm R."/>
            <person name="LaButti K."/>
            <person name="Andreopoulos B."/>
            <person name="Pangilinan J."/>
            <person name="Nolan M."/>
            <person name="Tritt A."/>
            <person name="Clum A."/>
            <person name="Lipzen A."/>
            <person name="Daum C."/>
            <person name="Barry K."/>
            <person name="Grigoriev I.V."/>
            <person name="Vilgalys R."/>
        </authorList>
    </citation>
    <scope>NUCLEOTIDE SEQUENCE</scope>
    <source>
        <strain evidence="1">PMI_201</strain>
    </source>
</reference>
<gene>
    <name evidence="1" type="ORF">BGW36DRAFT_384614</name>
</gene>
<keyword evidence="2" id="KW-1185">Reference proteome</keyword>
<evidence type="ECO:0000313" key="1">
    <source>
        <dbReference type="EMBL" id="KAH8694258.1"/>
    </source>
</evidence>
<name>A0AAD4KLT6_9EURO</name>
<sequence length="51" mass="5889">MPNYPLTSGNTFWNLHIRLSWLKLAPTVPVTTQKFGQRPTSRPPRIATYSF</sequence>
<dbReference type="Proteomes" id="UP001201262">
    <property type="component" value="Unassembled WGS sequence"/>
</dbReference>
<dbReference type="GeneID" id="70247102"/>
<dbReference type="AlphaFoldDB" id="A0AAD4KLT6"/>